<feature type="domain" description="HSA" evidence="5">
    <location>
        <begin position="277"/>
        <end position="304"/>
    </location>
</feature>
<dbReference type="PANTHER" id="PTHR45685">
    <property type="entry name" value="HELICASE SRCAP-RELATED"/>
    <property type="match status" value="1"/>
</dbReference>
<reference evidence="6" key="1">
    <citation type="submission" date="2022-04" db="EMBL/GenBank/DDBJ databases">
        <title>A functionally conserved STORR gene fusion in Papaver species that diverged 16.8 million years ago.</title>
        <authorList>
            <person name="Catania T."/>
        </authorList>
    </citation>
    <scope>NUCLEOTIDE SEQUENCE</scope>
    <source>
        <strain evidence="6">S-188037</strain>
    </source>
</reference>
<organism evidence="6 7">
    <name type="scientific">Papaver atlanticum</name>
    <dbReference type="NCBI Taxonomy" id="357466"/>
    <lineage>
        <taxon>Eukaryota</taxon>
        <taxon>Viridiplantae</taxon>
        <taxon>Streptophyta</taxon>
        <taxon>Embryophyta</taxon>
        <taxon>Tracheophyta</taxon>
        <taxon>Spermatophyta</taxon>
        <taxon>Magnoliopsida</taxon>
        <taxon>Ranunculales</taxon>
        <taxon>Papaveraceae</taxon>
        <taxon>Papaveroideae</taxon>
        <taxon>Papaver</taxon>
    </lineage>
</organism>
<proteinExistence type="predicted"/>
<dbReference type="AlphaFoldDB" id="A0AAD4SC56"/>
<dbReference type="GO" id="GO:0000812">
    <property type="term" value="C:Swr1 complex"/>
    <property type="evidence" value="ECO:0007669"/>
    <property type="project" value="TreeGrafter"/>
</dbReference>
<evidence type="ECO:0000256" key="3">
    <source>
        <dbReference type="ARBA" id="ARBA00022806"/>
    </source>
</evidence>
<dbReference type="InterPro" id="IPR014012">
    <property type="entry name" value="HSA_dom"/>
</dbReference>
<dbReference type="Proteomes" id="UP001202328">
    <property type="component" value="Unassembled WGS sequence"/>
</dbReference>
<gene>
    <name evidence="6" type="ORF">MKW98_007308</name>
</gene>
<dbReference type="GO" id="GO:0005524">
    <property type="term" value="F:ATP binding"/>
    <property type="evidence" value="ECO:0007669"/>
    <property type="project" value="UniProtKB-KW"/>
</dbReference>
<keyword evidence="2" id="KW-0547">Nucleotide-binding</keyword>
<dbReference type="GO" id="GO:0004386">
    <property type="term" value="F:helicase activity"/>
    <property type="evidence" value="ECO:0007669"/>
    <property type="project" value="UniProtKB-KW"/>
</dbReference>
<name>A0AAD4SC56_9MAGN</name>
<comment type="subcellular location">
    <subcellularLocation>
        <location evidence="1">Nucleus</location>
    </subcellularLocation>
</comment>
<dbReference type="GO" id="GO:0006338">
    <property type="term" value="P:chromatin remodeling"/>
    <property type="evidence" value="ECO:0007669"/>
    <property type="project" value="TreeGrafter"/>
</dbReference>
<sequence length="304" mass="34470">MEEYKMVEFNKAAQSLIDVVDPITQKKAALSRLLKWGIKLVQCLFPGLLAGGHEGINAGSFLGLLAGGHEGCIEKAKFHFIRLFIQVIHKKMSDEDFEPTGSCDTDTSVSEVELDPESPLRNIISDADSLERSQRAGKARFSLNSGIYDEQREYNKQNDTEDSGGSLLDVETAWEHRRARTETVINTVIIDGIEVEEEKNLRILCEMKAATLPEIPLALKTNWDHVLDEMVQLSKNFKSLRRWKLAEAKKLAIRASKAVSKGMLDLATRREKEVKALKVSREPRRPITHWDHVLEEMVWLSKDF</sequence>
<dbReference type="GO" id="GO:0042393">
    <property type="term" value="F:histone binding"/>
    <property type="evidence" value="ECO:0007669"/>
    <property type="project" value="TreeGrafter"/>
</dbReference>
<protein>
    <recommendedName>
        <fullName evidence="5">HSA domain-containing protein</fullName>
    </recommendedName>
</protein>
<dbReference type="Pfam" id="PF07529">
    <property type="entry name" value="HSA"/>
    <property type="match status" value="2"/>
</dbReference>
<dbReference type="PANTHER" id="PTHR45685:SF1">
    <property type="entry name" value="HELICASE SRCAP"/>
    <property type="match status" value="1"/>
</dbReference>
<keyword evidence="7" id="KW-1185">Reference proteome</keyword>
<evidence type="ECO:0000259" key="5">
    <source>
        <dbReference type="PROSITE" id="PS51204"/>
    </source>
</evidence>
<dbReference type="GO" id="GO:0016887">
    <property type="term" value="F:ATP hydrolysis activity"/>
    <property type="evidence" value="ECO:0007669"/>
    <property type="project" value="TreeGrafter"/>
</dbReference>
<comment type="caution">
    <text evidence="6">The sequence shown here is derived from an EMBL/GenBank/DDBJ whole genome shotgun (WGS) entry which is preliminary data.</text>
</comment>
<evidence type="ECO:0000313" key="7">
    <source>
        <dbReference type="Proteomes" id="UP001202328"/>
    </source>
</evidence>
<evidence type="ECO:0000313" key="6">
    <source>
        <dbReference type="EMBL" id="KAI3891003.1"/>
    </source>
</evidence>
<evidence type="ECO:0000256" key="2">
    <source>
        <dbReference type="ARBA" id="ARBA00022741"/>
    </source>
</evidence>
<dbReference type="EMBL" id="JAJJMB010012081">
    <property type="protein sequence ID" value="KAI3891003.1"/>
    <property type="molecule type" value="Genomic_DNA"/>
</dbReference>
<evidence type="ECO:0000256" key="4">
    <source>
        <dbReference type="ARBA" id="ARBA00022840"/>
    </source>
</evidence>
<keyword evidence="3" id="KW-0347">Helicase</keyword>
<keyword evidence="3" id="KW-0378">Hydrolase</keyword>
<dbReference type="InterPro" id="IPR050520">
    <property type="entry name" value="INO80/SWR1_helicase"/>
</dbReference>
<dbReference type="PROSITE" id="PS51204">
    <property type="entry name" value="HSA"/>
    <property type="match status" value="1"/>
</dbReference>
<evidence type="ECO:0000256" key="1">
    <source>
        <dbReference type="ARBA" id="ARBA00004123"/>
    </source>
</evidence>
<dbReference type="GO" id="GO:0003677">
    <property type="term" value="F:DNA binding"/>
    <property type="evidence" value="ECO:0007669"/>
    <property type="project" value="UniProtKB-KW"/>
</dbReference>
<keyword evidence="4" id="KW-0067">ATP-binding</keyword>
<accession>A0AAD4SC56</accession>
<dbReference type="SMART" id="SM00573">
    <property type="entry name" value="HSA"/>
    <property type="match status" value="1"/>
</dbReference>